<dbReference type="InterPro" id="IPR006620">
    <property type="entry name" value="Pro_4_hyd_alph"/>
</dbReference>
<dbReference type="PROSITE" id="PS51471">
    <property type="entry name" value="FE2OG_OXY"/>
    <property type="match status" value="1"/>
</dbReference>
<organism evidence="11 12">
    <name type="scientific">Asparagus officinalis</name>
    <name type="common">Garden asparagus</name>
    <dbReference type="NCBI Taxonomy" id="4686"/>
    <lineage>
        <taxon>Eukaryota</taxon>
        <taxon>Viridiplantae</taxon>
        <taxon>Streptophyta</taxon>
        <taxon>Embryophyta</taxon>
        <taxon>Tracheophyta</taxon>
        <taxon>Spermatophyta</taxon>
        <taxon>Magnoliopsida</taxon>
        <taxon>Liliopsida</taxon>
        <taxon>Asparagales</taxon>
        <taxon>Asparagaceae</taxon>
        <taxon>Asparagoideae</taxon>
        <taxon>Asparagus</taxon>
    </lineage>
</organism>
<comment type="cofactor">
    <cofactor evidence="1">
        <name>L-ascorbate</name>
        <dbReference type="ChEBI" id="CHEBI:38290"/>
    </cofactor>
</comment>
<dbReference type="SMART" id="SM00702">
    <property type="entry name" value="P4Hc"/>
    <property type="match status" value="1"/>
</dbReference>
<evidence type="ECO:0000256" key="2">
    <source>
        <dbReference type="ARBA" id="ARBA00001962"/>
    </source>
</evidence>
<feature type="domain" description="Fe2OG dioxygenase" evidence="10">
    <location>
        <begin position="106"/>
        <end position="211"/>
    </location>
</feature>
<keyword evidence="12" id="KW-1185">Reference proteome</keyword>
<evidence type="ECO:0000256" key="3">
    <source>
        <dbReference type="ARBA" id="ARBA00012262"/>
    </source>
</evidence>
<dbReference type="Proteomes" id="UP000243459">
    <property type="component" value="Chromosome 7"/>
</dbReference>
<protein>
    <recommendedName>
        <fullName evidence="3">procollagen-proline 3-dioxygenase</fullName>
        <ecNumber evidence="3">1.14.11.7</ecNumber>
    </recommendedName>
</protein>
<dbReference type="EMBL" id="CM007387">
    <property type="protein sequence ID" value="ONK65334.1"/>
    <property type="molecule type" value="Genomic_DNA"/>
</dbReference>
<evidence type="ECO:0000259" key="10">
    <source>
        <dbReference type="PROSITE" id="PS51471"/>
    </source>
</evidence>
<reference evidence="12" key="1">
    <citation type="journal article" date="2017" name="Nat. Commun.">
        <title>The asparagus genome sheds light on the origin and evolution of a young Y chromosome.</title>
        <authorList>
            <person name="Harkess A."/>
            <person name="Zhou J."/>
            <person name="Xu C."/>
            <person name="Bowers J.E."/>
            <person name="Van der Hulst R."/>
            <person name="Ayyampalayam S."/>
            <person name="Mercati F."/>
            <person name="Riccardi P."/>
            <person name="McKain M.R."/>
            <person name="Kakrana A."/>
            <person name="Tang H."/>
            <person name="Ray J."/>
            <person name="Groenendijk J."/>
            <person name="Arikit S."/>
            <person name="Mathioni S.M."/>
            <person name="Nakano M."/>
            <person name="Shan H."/>
            <person name="Telgmann-Rauber A."/>
            <person name="Kanno A."/>
            <person name="Yue Z."/>
            <person name="Chen H."/>
            <person name="Li W."/>
            <person name="Chen Y."/>
            <person name="Xu X."/>
            <person name="Zhang Y."/>
            <person name="Luo S."/>
            <person name="Chen H."/>
            <person name="Gao J."/>
            <person name="Mao Z."/>
            <person name="Pires J.C."/>
            <person name="Luo M."/>
            <person name="Kudrna D."/>
            <person name="Wing R.A."/>
            <person name="Meyers B.C."/>
            <person name="Yi K."/>
            <person name="Kong H."/>
            <person name="Lavrijsen P."/>
            <person name="Sunseri F."/>
            <person name="Falavigna A."/>
            <person name="Ye Y."/>
            <person name="Leebens-Mack J.H."/>
            <person name="Chen G."/>
        </authorList>
    </citation>
    <scope>NUCLEOTIDE SEQUENCE [LARGE SCALE GENOMIC DNA]</scope>
    <source>
        <strain evidence="12">cv. DH0086</strain>
    </source>
</reference>
<keyword evidence="5" id="KW-0677">Repeat</keyword>
<evidence type="ECO:0000256" key="7">
    <source>
        <dbReference type="ARBA" id="ARBA00023002"/>
    </source>
</evidence>
<keyword evidence="8" id="KW-0408">Iron</keyword>
<evidence type="ECO:0000256" key="6">
    <source>
        <dbReference type="ARBA" id="ARBA00022964"/>
    </source>
</evidence>
<dbReference type="InterPro" id="IPR039575">
    <property type="entry name" value="P3H"/>
</dbReference>
<keyword evidence="7" id="KW-0560">Oxidoreductase</keyword>
<evidence type="ECO:0000313" key="11">
    <source>
        <dbReference type="EMBL" id="ONK65334.1"/>
    </source>
</evidence>
<keyword evidence="6" id="KW-0223">Dioxygenase</keyword>
<name>A0A5P1EHS1_ASPOF</name>
<gene>
    <name evidence="11" type="ORF">A4U43_C07F36050</name>
</gene>
<dbReference type="GO" id="GO:0019797">
    <property type="term" value="F:procollagen-proline 3-dioxygenase activity"/>
    <property type="evidence" value="ECO:0007669"/>
    <property type="project" value="UniProtKB-EC"/>
</dbReference>
<evidence type="ECO:0000256" key="8">
    <source>
        <dbReference type="ARBA" id="ARBA00023004"/>
    </source>
</evidence>
<evidence type="ECO:0000256" key="5">
    <source>
        <dbReference type="ARBA" id="ARBA00022737"/>
    </source>
</evidence>
<evidence type="ECO:0000313" key="12">
    <source>
        <dbReference type="Proteomes" id="UP000243459"/>
    </source>
</evidence>
<sequence length="427" mass="49112">MRSQLQRHGNRRPSAPPPPSLPLSRRLQGTPNFSLSPRVSFNPHPLVLNPVLRGQELEFIHRSCSTVGYRPNVFSTTLSHLIATDCGHLILPFLSIRDRIKEKVEGFFGCEFELFVEFTGLISWCKGAYIGWHSDDNRPYLEHRDFAAVCYLNNHEEHFKGGLFRFKDGGPSFVTPVAGDVLMYTADIRNIHSVDEVLDGERLTLTLWFTRNNEHDEDAKLISLLSQRLLNCEVETLKFCFPSPPPDNMYWFSHDQFGFDIRNARLNILGFQLFSSCNGADSSSDPLELLSKPLRLGRGDEIFHKEFANGLHALQVVQFYYWKAPLISAARRKTEGNIKPRQPFVTEKKGVSKLDLPCDHQIVKRVLGHTCEMSDYSFSWDDFDLAIEMWEEYVKSLHRDLIVLLPYWVSNQSIFFVNPSELQKCDI</sequence>
<dbReference type="AlphaFoldDB" id="A0A5P1EHS1"/>
<comment type="cofactor">
    <cofactor evidence="2">
        <name>Fe cation</name>
        <dbReference type="ChEBI" id="CHEBI:24875"/>
    </cofactor>
</comment>
<dbReference type="GO" id="GO:0005506">
    <property type="term" value="F:iron ion binding"/>
    <property type="evidence" value="ECO:0007669"/>
    <property type="project" value="InterPro"/>
</dbReference>
<evidence type="ECO:0000256" key="1">
    <source>
        <dbReference type="ARBA" id="ARBA00001961"/>
    </source>
</evidence>
<dbReference type="EC" id="1.14.11.7" evidence="3"/>
<dbReference type="PANTHER" id="PTHR14049:SF9">
    <property type="entry name" value="PROCOLLAGEN-PROLINE 3-DIOXYGENASE"/>
    <property type="match status" value="1"/>
</dbReference>
<dbReference type="Gene3D" id="2.60.120.620">
    <property type="entry name" value="q2cbj1_9rhob like domain"/>
    <property type="match status" value="1"/>
</dbReference>
<feature type="region of interest" description="Disordered" evidence="9">
    <location>
        <begin position="1"/>
        <end position="27"/>
    </location>
</feature>
<dbReference type="InterPro" id="IPR044862">
    <property type="entry name" value="Pro_4_hyd_alph_FE2OG_OXY"/>
</dbReference>
<dbReference type="PANTHER" id="PTHR14049">
    <property type="entry name" value="LEPRECAN 1"/>
    <property type="match status" value="1"/>
</dbReference>
<dbReference type="OMA" id="LAIEMWE"/>
<accession>A0A5P1EHS1</accession>
<evidence type="ECO:0000256" key="4">
    <source>
        <dbReference type="ARBA" id="ARBA00022723"/>
    </source>
</evidence>
<dbReference type="Gramene" id="ONK65334">
    <property type="protein sequence ID" value="ONK65334"/>
    <property type="gene ID" value="A4U43_C07F36050"/>
</dbReference>
<dbReference type="Pfam" id="PF13640">
    <property type="entry name" value="2OG-FeII_Oxy_3"/>
    <property type="match status" value="1"/>
</dbReference>
<dbReference type="GO" id="GO:0032963">
    <property type="term" value="P:collagen metabolic process"/>
    <property type="evidence" value="ECO:0007669"/>
    <property type="project" value="InterPro"/>
</dbReference>
<dbReference type="InterPro" id="IPR005123">
    <property type="entry name" value="Oxoglu/Fe-dep_dioxygenase_dom"/>
</dbReference>
<dbReference type="GO" id="GO:0031418">
    <property type="term" value="F:L-ascorbic acid binding"/>
    <property type="evidence" value="ECO:0007669"/>
    <property type="project" value="InterPro"/>
</dbReference>
<keyword evidence="4" id="KW-0479">Metal-binding</keyword>
<evidence type="ECO:0000256" key="9">
    <source>
        <dbReference type="SAM" id="MobiDB-lite"/>
    </source>
</evidence>
<proteinExistence type="predicted"/>